<proteinExistence type="predicted"/>
<sequence length="62" mass="6930">MKVREKHVLGNIERSLQGLEHDGCLGSSSGKTKGKSTNTSFNIDFEERLKPARRSTLEQKKA</sequence>
<protein>
    <submittedName>
        <fullName evidence="2">Uncharacterized protein</fullName>
    </submittedName>
</protein>
<evidence type="ECO:0000313" key="2">
    <source>
        <dbReference type="EMBL" id="GAU27935.1"/>
    </source>
</evidence>
<organism evidence="2 3">
    <name type="scientific">Trifolium subterraneum</name>
    <name type="common">Subterranean clover</name>
    <dbReference type="NCBI Taxonomy" id="3900"/>
    <lineage>
        <taxon>Eukaryota</taxon>
        <taxon>Viridiplantae</taxon>
        <taxon>Streptophyta</taxon>
        <taxon>Embryophyta</taxon>
        <taxon>Tracheophyta</taxon>
        <taxon>Spermatophyta</taxon>
        <taxon>Magnoliopsida</taxon>
        <taxon>eudicotyledons</taxon>
        <taxon>Gunneridae</taxon>
        <taxon>Pentapetalae</taxon>
        <taxon>rosids</taxon>
        <taxon>fabids</taxon>
        <taxon>Fabales</taxon>
        <taxon>Fabaceae</taxon>
        <taxon>Papilionoideae</taxon>
        <taxon>50 kb inversion clade</taxon>
        <taxon>NPAAA clade</taxon>
        <taxon>Hologalegina</taxon>
        <taxon>IRL clade</taxon>
        <taxon>Trifolieae</taxon>
        <taxon>Trifolium</taxon>
    </lineage>
</organism>
<evidence type="ECO:0000313" key="3">
    <source>
        <dbReference type="Proteomes" id="UP000242715"/>
    </source>
</evidence>
<reference evidence="3" key="1">
    <citation type="journal article" date="2017" name="Front. Plant Sci.">
        <title>Climate Clever Clovers: New Paradigm to Reduce the Environmental Footprint of Ruminants by Breeding Low Methanogenic Forages Utilizing Haplotype Variation.</title>
        <authorList>
            <person name="Kaur P."/>
            <person name="Appels R."/>
            <person name="Bayer P.E."/>
            <person name="Keeble-Gagnere G."/>
            <person name="Wang J."/>
            <person name="Hirakawa H."/>
            <person name="Shirasawa K."/>
            <person name="Vercoe P."/>
            <person name="Stefanova K."/>
            <person name="Durmic Z."/>
            <person name="Nichols P."/>
            <person name="Revell C."/>
            <person name="Isobe S.N."/>
            <person name="Edwards D."/>
            <person name="Erskine W."/>
        </authorList>
    </citation>
    <scope>NUCLEOTIDE SEQUENCE [LARGE SCALE GENOMIC DNA]</scope>
    <source>
        <strain evidence="3">cv. Daliak</strain>
    </source>
</reference>
<dbReference type="AlphaFoldDB" id="A0A2Z6MW29"/>
<feature type="compositionally biased region" description="Low complexity" evidence="1">
    <location>
        <begin position="26"/>
        <end position="40"/>
    </location>
</feature>
<dbReference type="EMBL" id="DF973364">
    <property type="protein sequence ID" value="GAU27935.1"/>
    <property type="molecule type" value="Genomic_DNA"/>
</dbReference>
<gene>
    <name evidence="2" type="ORF">TSUD_146490</name>
</gene>
<feature type="compositionally biased region" description="Basic and acidic residues" evidence="1">
    <location>
        <begin position="45"/>
        <end position="62"/>
    </location>
</feature>
<evidence type="ECO:0000256" key="1">
    <source>
        <dbReference type="SAM" id="MobiDB-lite"/>
    </source>
</evidence>
<keyword evidence="3" id="KW-1185">Reference proteome</keyword>
<accession>A0A2Z6MW29</accession>
<feature type="region of interest" description="Disordered" evidence="1">
    <location>
        <begin position="20"/>
        <end position="62"/>
    </location>
</feature>
<name>A0A2Z6MW29_TRISU</name>
<dbReference type="Proteomes" id="UP000242715">
    <property type="component" value="Unassembled WGS sequence"/>
</dbReference>